<protein>
    <submittedName>
        <fullName evidence="4">RNA-dependent RNA polymerase-like protein</fullName>
    </submittedName>
</protein>
<keyword evidence="1" id="KW-0378">Hydrolase</keyword>
<dbReference type="InterPro" id="IPR007099">
    <property type="entry name" value="RNA-dir_pol_NSvirus"/>
</dbReference>
<dbReference type="InterPro" id="IPR029124">
    <property type="entry name" value="L_protein_N"/>
</dbReference>
<evidence type="ECO:0000256" key="2">
    <source>
        <dbReference type="ARBA" id="ARBA00034123"/>
    </source>
</evidence>
<name>V5KE43_9VIRU</name>
<dbReference type="GO" id="GO:0039694">
    <property type="term" value="P:viral RNA genome replication"/>
    <property type="evidence" value="ECO:0007669"/>
    <property type="project" value="InterPro"/>
</dbReference>
<dbReference type="InterPro" id="IPR007322">
    <property type="entry name" value="RNA_pol_bunyavir"/>
</dbReference>
<sequence>MDLSSIHSDSSLFRFLPKTKRLSNMQKVCINALCQMGEVVCGYMDQPSVFTMPHARFYSFDPNSFYIGRDESSGKWEWSIKIAAGSLEMEPDISVDLGGKRTDDRMRSLRHDIVCTVINSDETDIPLAKIFPELEHMETGKLTPDFHISYCGVNYIIEIGTSRAAEPTAAKFDLRKKAHKYGPVLEDLTHDQPCLLIIIIVGLTYVVSNYEIPEAIQEELILHMNLALGMELRITGLNLPNLMASLDGQAEILHEQIKFQIQSLNVEDCPNTDLNITPSFIKSLETPADKEKVMRYFTREIRKTTANVASKLKTEKPVVDKRLKEFEDLLRGQETKDYVKAITAMPLFVVPRAEEFDATMPTYVVISTDKGEVPPVLDLWQEALTSYCNTFINFDEKLELTKSELYYTDPNDQEEVTKKSKESRRLAHRCRLDRSLSDETLRHLAMDGVWGKRWLNDPEKQEKERRKTLSFNLDTDLTDVEEFTRNADIYEEYEYSTHGSLPMELLEDSMDKLDQKKEALTAVKMLQGTKLMCALEITSAIAMELTVSLKQHTSSREVLVKKLAFYDIYILIVPTKASEHIFYSLYVPGQEGLEILAGLPFRECLPAFEGGFYTEFCSFRPDKLSNHATIASSFIGMASYFAYHYNLKDPSPSELLKSREAICMLNTALLIRLENKLTTEETITVSRYMYMEVLKSHCCIMPDPLRLISKLPTKIRSRLQLFVTKKLITAFTIMDERPARRIDPEVDRQEMDMEEDVPSNDHWRFLINPFTLTEEKHASRVVSLFYLGYAVDKDQTAQANSDFKIIEKAIRKDLEFDVKQSHKSNGTWDDFDDTPGEMQFSVNVIKWGSERMQKDLMGRYGAEYKETMGNLVLQRLAKHMTHELATLKASARIEHLDWDQLPSADAILKDRKARLKVIEALILELEIFEYNPYLRLSEMVTIVEKSSRGVISDLFKKNQHGGLREIYVLTIKSKLLALFLETCSRCLCEQFTVETMTHPDCKMEVIERHKMQVNTLAAKTKRSFNSYQCSADKKSWNNNLVMPALSIPLLMLLPKAFHGAIQRTLNMWNQRLIQLPRGVLKLLTAGVELSDPTYQLMMKEFESPGSTGDSPLFPNAGSGYCILHRGMMQGILHYTSSLLHVNYLFVTRELIRSAYKAKFPDTTFLIDQMCSSDDSATIMSVVHPLNESEQGIKVISAFSEIICEVLKTFCRYSCFTNSEKSVMGSLNQLEFNSEFIIGNNMAVPILKWVFSAFGVSESENLLHRQQTLYNLMSQVSASGLPSFNVTIIQIAQGLLHYKLLGSETNPHFKIYYDEIMKYPDPTLGFFVIDSIYCPGILGFSYHHWLHCKVSNLFIIRKKSVIDGSLGFNPEGGLVETFLVRHGDSRRYKQLIETISDGKEVGEVRDLVNANPLVLYSDSKSREDAEIKILAKALLPGTAQSLTRGVPFLQAVATSIYGLQTYAYTRTDATYSEGKGERTHNKISLIGEIYRRRTSVVGANLSLGQTAESLCFPNYTRYQEYLLVLRKYKDAREVQVTSMRHRKSRLTFSQATSSIALSLYDLVKEKWAGKATSHSMQLKQRCWAEYQSVMPWLHDSIERTLDESPFLDHVELHNFVGSASKRSRTVMKVGPAIRSSYPIGQVDQLARRSYKDGKVLVLKDAIKSTGYQAYRDRRTAIGLALEIPNEAQRELMLKLATNHHRVYKEELTSLRDRTRREAILSIIVAYFNGEPNDVIQKAIEDFGNGLFISWAQEQKKISTYDLRPKTVWVGEGLLVLSNRDLVCRVKVADQRAISIVTNSIKLVRLFSNQIVRALKEQDIYLNNLTSTRMGQNFLTRTGVNLSGPGTVIVEAVNNPSVTPPDNWNLRFTHRIKHGEVSLLQQGAGFMPTTILTYRALPQEFDSSQDVRIMKQVWECWYYQATLDKDVAMSLIISTIHRAMDRTVLPGTKDHIESTAMIKFLRDTLQARLRQKGYASNIGVKGVMLPGMEHEEEEVEMTEAMRNLLDQFDNYLLTDDNDAPAVGDLLRVQVEIAEEATGNLQDDLDILVEISNFQTMFTEQQIKAEPTEFVSARLTTRYGLMQFWDDLIAEVNRVNPRAWSQLLKGYRVAGITNSDSLIGLLLDRKGLPANVFGIDIDREVDEEAMIAVYASSSRPASSRRSSTTFLKEKFIGTFTTTAEEILSQSEHFKGKEDLIKEVMKVIGQATKKAEEVSVVNSDSEDEEEFLPAGTDASVKKVESWMSLTDGYGPGESYQSEDPLLSSDEINWLYNILKGMGGIDQGVTSNPAATINYLKGTVPLESEFNNFDLEQKNAFFCHLGDSDNGHWVSFAAGVRFDGRLEFFDSLYSDEHLQQALDQLRNIFPEITLSDVCVRDVRRQTSQSCGHTSFLMTSHRLLGYNLPSSYSDDDVREWVVRCIRTRTIKPLQASKYF</sequence>
<keyword evidence="4" id="KW-0808">Transferase</keyword>
<dbReference type="Pfam" id="PF15518">
    <property type="entry name" value="L_protein_N"/>
    <property type="match status" value="1"/>
</dbReference>
<evidence type="ECO:0000256" key="1">
    <source>
        <dbReference type="ARBA" id="ARBA00022801"/>
    </source>
</evidence>
<keyword evidence="4" id="KW-0548">Nucleotidyltransferase</keyword>
<evidence type="ECO:0000259" key="3">
    <source>
        <dbReference type="PROSITE" id="PS50525"/>
    </source>
</evidence>
<dbReference type="Pfam" id="PF04196">
    <property type="entry name" value="Bunya_RdRp"/>
    <property type="match status" value="1"/>
</dbReference>
<comment type="similarity">
    <text evidence="2">Belongs to the Bunyavirales RNA polymerase family.</text>
</comment>
<dbReference type="PROSITE" id="PS50525">
    <property type="entry name" value="RDRP_SSRNA_NEG_SEG"/>
    <property type="match status" value="1"/>
</dbReference>
<keyword evidence="4" id="KW-0696">RNA-directed RNA polymerase</keyword>
<dbReference type="EMBL" id="KF298274">
    <property type="protein sequence ID" value="AGW51765.1"/>
    <property type="molecule type" value="Genomic_RNA"/>
</dbReference>
<dbReference type="GO" id="GO:0003968">
    <property type="term" value="F:RNA-directed RNA polymerase activity"/>
    <property type="evidence" value="ECO:0007669"/>
    <property type="project" value="UniProtKB-KW"/>
</dbReference>
<dbReference type="GO" id="GO:0016787">
    <property type="term" value="F:hydrolase activity"/>
    <property type="evidence" value="ECO:0007669"/>
    <property type="project" value="UniProtKB-KW"/>
</dbReference>
<evidence type="ECO:0000313" key="4">
    <source>
        <dbReference type="EMBL" id="AGW51765.1"/>
    </source>
</evidence>
<feature type="domain" description="RdRp catalytic" evidence="3">
    <location>
        <begin position="1008"/>
        <end position="1209"/>
    </location>
</feature>
<proteinExistence type="inferred from homology"/>
<organism evidence="4">
    <name type="scientific">uncultured virus</name>
    <dbReference type="NCBI Taxonomy" id="340016"/>
    <lineage>
        <taxon>Viruses</taxon>
        <taxon>environmental samples</taxon>
    </lineage>
</organism>
<reference evidence="4" key="1">
    <citation type="journal article" date="2013" name="PLoS ONE">
        <title>Novel virus discovery and genome reconstruction from field RNA samples reveals highly divergent viruses in dipteran hosts.</title>
        <authorList>
            <person name="Cook S."/>
            <person name="Chung B.Y."/>
            <person name="Bass D."/>
            <person name="Moureau G."/>
            <person name="Tang S."/>
            <person name="McAlister E."/>
            <person name="Culverwell C.L."/>
            <person name="Glucksman E."/>
            <person name="Wang H."/>
            <person name="Brown T.D."/>
            <person name="Gould E.A."/>
            <person name="Harbach R.E."/>
            <person name="de Lamballerie X."/>
            <person name="Firth A.E."/>
        </authorList>
    </citation>
    <scope>NUCLEOTIDE SEQUENCE</scope>
    <source>
        <strain evidence="4">Acc_9.4</strain>
    </source>
</reference>
<dbReference type="GO" id="GO:0006351">
    <property type="term" value="P:DNA-templated transcription"/>
    <property type="evidence" value="ECO:0007669"/>
    <property type="project" value="InterPro"/>
</dbReference>
<accession>V5KE43</accession>